<dbReference type="EMBL" id="CP136508">
    <property type="protein sequence ID" value="WUR14542.1"/>
    <property type="molecule type" value="Genomic_DNA"/>
</dbReference>
<evidence type="ECO:0008006" key="3">
    <source>
        <dbReference type="Google" id="ProtNLM"/>
    </source>
</evidence>
<proteinExistence type="predicted"/>
<dbReference type="Proteomes" id="UP000321323">
    <property type="component" value="Chromosome"/>
</dbReference>
<evidence type="ECO:0000313" key="1">
    <source>
        <dbReference type="EMBL" id="WUR14542.1"/>
    </source>
</evidence>
<sequence length="195" mass="21775">MKYLHSLPLSLSVSTLVLSTLSGCGMMRNAHDPARDKLTVSVVNAMTWTNPLSGKRDGIRTAWPLAQLANHEEIFPLAQIKHCDGAQLPCKWGVLSASRSITRYEYIAGAVTLDLGLLVDVHRRQQDRRRNFHTSMAIPADVAALTYRKTAQEGVVLPYGKVYRVEMEYGLRYEICAQRVDASGRALDKCDIPYI</sequence>
<reference evidence="1 2" key="1">
    <citation type="journal article" date="2019" name="Int. J. Syst. Evol. Microbiol.">
        <title>The Draft Whole-Genome Sequence of the Antibiotic Producer Empedobacter haloabium ATCC 31962 Provides Indications for Its Taxonomic Reclassification.</title>
        <authorList>
            <person name="Miess H."/>
            <person name="Arlt P."/>
            <person name="Apel A.K."/>
            <person name="Weber T."/>
            <person name="Nieselt K."/>
            <person name="Hanssen F."/>
            <person name="Czemmel S."/>
            <person name="Nahnsen S."/>
            <person name="Gross H."/>
        </authorList>
    </citation>
    <scope>NUCLEOTIDE SEQUENCE [LARGE SCALE GENOMIC DNA]</scope>
    <source>
        <strain evidence="1 2">ATCC 31962</strain>
    </source>
</reference>
<accession>A0ABZ1UPQ8</accession>
<evidence type="ECO:0000313" key="2">
    <source>
        <dbReference type="Proteomes" id="UP000321323"/>
    </source>
</evidence>
<keyword evidence="2" id="KW-1185">Reference proteome</keyword>
<dbReference type="PROSITE" id="PS51257">
    <property type="entry name" value="PROKAR_LIPOPROTEIN"/>
    <property type="match status" value="1"/>
</dbReference>
<organism evidence="1 2">
    <name type="scientific">[Empedobacter] haloabium</name>
    <dbReference type="NCBI Taxonomy" id="592317"/>
    <lineage>
        <taxon>Bacteria</taxon>
        <taxon>Pseudomonadati</taxon>
        <taxon>Pseudomonadota</taxon>
        <taxon>Betaproteobacteria</taxon>
        <taxon>Burkholderiales</taxon>
        <taxon>Oxalobacteraceae</taxon>
        <taxon>Telluria group</taxon>
        <taxon>Telluria group incertae sedis</taxon>
    </lineage>
</organism>
<name>A0ABZ1UPQ8_9BURK</name>
<protein>
    <recommendedName>
        <fullName evidence="3">Lipoprotein</fullName>
    </recommendedName>
</protein>
<gene>
    <name evidence="1" type="ORF">E7V67_005395</name>
</gene>